<proteinExistence type="predicted"/>
<dbReference type="SUPFAM" id="SSF53335">
    <property type="entry name" value="S-adenosyl-L-methionine-dependent methyltransferases"/>
    <property type="match status" value="1"/>
</dbReference>
<comment type="caution">
    <text evidence="3">The sequence shown here is derived from an EMBL/GenBank/DDBJ whole genome shotgun (WGS) entry which is preliminary data.</text>
</comment>
<evidence type="ECO:0000259" key="2">
    <source>
        <dbReference type="Pfam" id="PF13649"/>
    </source>
</evidence>
<sequence length="254" mass="29534">MENENSLYFDGRYYDAIVRSLDQYHDLDFYLEIAQLYGGEILELGSGTGRLTIPIARAGFSISGLELEVRLIEQAENKANNESLKISWIEGDMANFKLDKTYDLIFIAFNTFSHLLTRIEIENCFKSVKKHLSVDGIFIIDTFNPLLRVLIKDSSEIRKYTSFSDPYDYEKVCEVCECNNYEIAAQINHLSYMFKIGKKKFTKFAHCRMVFPQEMDSLIHYNGFKIIRKYGTHKKHPFSDESYAQIIICQKKGI</sequence>
<feature type="domain" description="Methyltransferase" evidence="2">
    <location>
        <begin position="41"/>
        <end position="136"/>
    </location>
</feature>
<dbReference type="CDD" id="cd02440">
    <property type="entry name" value="AdoMet_MTases"/>
    <property type="match status" value="1"/>
</dbReference>
<dbReference type="Gene3D" id="2.20.25.110">
    <property type="entry name" value="S-adenosyl-L-methionine-dependent methyltransferases"/>
    <property type="match status" value="1"/>
</dbReference>
<dbReference type="InterPro" id="IPR041698">
    <property type="entry name" value="Methyltransf_25"/>
</dbReference>
<keyword evidence="1" id="KW-0808">Transferase</keyword>
<reference evidence="3" key="1">
    <citation type="journal article" date="2015" name="Nature">
        <title>Complex archaea that bridge the gap between prokaryotes and eukaryotes.</title>
        <authorList>
            <person name="Spang A."/>
            <person name="Saw J.H."/>
            <person name="Jorgensen S.L."/>
            <person name="Zaremba-Niedzwiedzka K."/>
            <person name="Martijn J."/>
            <person name="Lind A.E."/>
            <person name="van Eijk R."/>
            <person name="Schleper C."/>
            <person name="Guy L."/>
            <person name="Ettema T.J."/>
        </authorList>
    </citation>
    <scope>NUCLEOTIDE SEQUENCE</scope>
</reference>
<accession>A0A0F9NVM2</accession>
<evidence type="ECO:0000256" key="1">
    <source>
        <dbReference type="ARBA" id="ARBA00022679"/>
    </source>
</evidence>
<gene>
    <name evidence="3" type="ORF">LCGC14_1290330</name>
</gene>
<organism evidence="3">
    <name type="scientific">marine sediment metagenome</name>
    <dbReference type="NCBI Taxonomy" id="412755"/>
    <lineage>
        <taxon>unclassified sequences</taxon>
        <taxon>metagenomes</taxon>
        <taxon>ecological metagenomes</taxon>
    </lineage>
</organism>
<dbReference type="EMBL" id="LAZR01007432">
    <property type="protein sequence ID" value="KKM85312.1"/>
    <property type="molecule type" value="Genomic_DNA"/>
</dbReference>
<name>A0A0F9NVM2_9ZZZZ</name>
<dbReference type="PANTHER" id="PTHR43861">
    <property type="entry name" value="TRANS-ACONITATE 2-METHYLTRANSFERASE-RELATED"/>
    <property type="match status" value="1"/>
</dbReference>
<dbReference type="AlphaFoldDB" id="A0A0F9NVM2"/>
<evidence type="ECO:0000313" key="3">
    <source>
        <dbReference type="EMBL" id="KKM85312.1"/>
    </source>
</evidence>
<protein>
    <recommendedName>
        <fullName evidence="2">Methyltransferase domain-containing protein</fullName>
    </recommendedName>
</protein>
<dbReference type="GO" id="GO:0016740">
    <property type="term" value="F:transferase activity"/>
    <property type="evidence" value="ECO:0007669"/>
    <property type="project" value="UniProtKB-KW"/>
</dbReference>
<dbReference type="Pfam" id="PF13649">
    <property type="entry name" value="Methyltransf_25"/>
    <property type="match status" value="1"/>
</dbReference>
<dbReference type="Gene3D" id="3.40.50.150">
    <property type="entry name" value="Vaccinia Virus protein VP39"/>
    <property type="match status" value="1"/>
</dbReference>
<dbReference type="InterPro" id="IPR029063">
    <property type="entry name" value="SAM-dependent_MTases_sf"/>
</dbReference>